<feature type="region of interest" description="Disordered" evidence="2">
    <location>
        <begin position="1"/>
        <end position="22"/>
    </location>
</feature>
<organism evidence="4 5">
    <name type="scientific">Abeliophyllum distichum</name>
    <dbReference type="NCBI Taxonomy" id="126358"/>
    <lineage>
        <taxon>Eukaryota</taxon>
        <taxon>Viridiplantae</taxon>
        <taxon>Streptophyta</taxon>
        <taxon>Embryophyta</taxon>
        <taxon>Tracheophyta</taxon>
        <taxon>Spermatophyta</taxon>
        <taxon>Magnoliopsida</taxon>
        <taxon>eudicotyledons</taxon>
        <taxon>Gunneridae</taxon>
        <taxon>Pentapetalae</taxon>
        <taxon>asterids</taxon>
        <taxon>lamiids</taxon>
        <taxon>Lamiales</taxon>
        <taxon>Oleaceae</taxon>
        <taxon>Forsythieae</taxon>
        <taxon>Abeliophyllum</taxon>
    </lineage>
</organism>
<evidence type="ECO:0000256" key="1">
    <source>
        <dbReference type="SAM" id="Coils"/>
    </source>
</evidence>
<name>A0ABD1SVR2_9LAMI</name>
<sequence length="274" mass="32352">MSRVRRNLSKTNKEKVKKPLKNPSFFWTQNHSSKFPWNIQTKRGMILLTAETHKDTGKEDELDWQQKLMNGMEDREKILLTEYTTILRNYKDVKRKLNDMEKKDLESQSETAVHVRELSDTIAKRDEEIQHLRQKLNHLQGTFSELKEDSALVADTSEDRGIKSEAQTEIKLPAISVVEEKLRMDIDAILDENLDFWLRFSTSFHLIQKFQAEVQDLQNEISKIKEKKRVTGSISTELKSEVRPIYKHLREIQTELTMWLEQSVSLNEELKRRP</sequence>
<dbReference type="AlphaFoldDB" id="A0ABD1SVR2"/>
<comment type="caution">
    <text evidence="4">The sequence shown here is derived from an EMBL/GenBank/DDBJ whole genome shotgun (WGS) entry which is preliminary data.</text>
</comment>
<dbReference type="EMBL" id="JBFOLK010000006">
    <property type="protein sequence ID" value="KAL2504502.1"/>
    <property type="molecule type" value="Genomic_DNA"/>
</dbReference>
<reference evidence="5" key="1">
    <citation type="submission" date="2024-07" db="EMBL/GenBank/DDBJ databases">
        <title>Two chromosome-level genome assemblies of Korean endemic species Abeliophyllum distichum and Forsythia ovata (Oleaceae).</title>
        <authorList>
            <person name="Jang H."/>
        </authorList>
    </citation>
    <scope>NUCLEOTIDE SEQUENCE [LARGE SCALE GENOMIC DNA]</scope>
</reference>
<keyword evidence="5" id="KW-1185">Reference proteome</keyword>
<dbReference type="PANTHER" id="PTHR31631:SF0">
    <property type="entry name" value="PROTEIN NETWORKED 2D"/>
    <property type="match status" value="1"/>
</dbReference>
<feature type="domain" description="NET2A-D/KIP1-like C-terminal" evidence="3">
    <location>
        <begin position="179"/>
        <end position="273"/>
    </location>
</feature>
<keyword evidence="4" id="KW-0808">Transferase</keyword>
<proteinExistence type="predicted"/>
<evidence type="ECO:0000313" key="4">
    <source>
        <dbReference type="EMBL" id="KAL2504502.1"/>
    </source>
</evidence>
<feature type="coiled-coil region" evidence="1">
    <location>
        <begin position="83"/>
        <end position="149"/>
    </location>
</feature>
<dbReference type="InterPro" id="IPR056889">
    <property type="entry name" value="NET2A-D/KIP1-like_C"/>
</dbReference>
<keyword evidence="4" id="KW-0418">Kinase</keyword>
<dbReference type="PANTHER" id="PTHR31631">
    <property type="entry name" value="PROTEIN NETWORKED 2D"/>
    <property type="match status" value="1"/>
</dbReference>
<evidence type="ECO:0000259" key="3">
    <source>
        <dbReference type="Pfam" id="PF24918"/>
    </source>
</evidence>
<protein>
    <submittedName>
        <fullName evidence="4">Kinase interacting family protein</fullName>
    </submittedName>
</protein>
<evidence type="ECO:0000256" key="2">
    <source>
        <dbReference type="SAM" id="MobiDB-lite"/>
    </source>
</evidence>
<evidence type="ECO:0000313" key="5">
    <source>
        <dbReference type="Proteomes" id="UP001604336"/>
    </source>
</evidence>
<keyword evidence="1" id="KW-0175">Coiled coil</keyword>
<gene>
    <name evidence="4" type="ORF">Adt_20123</name>
</gene>
<accession>A0ABD1SVR2</accession>
<dbReference type="GO" id="GO:0016301">
    <property type="term" value="F:kinase activity"/>
    <property type="evidence" value="ECO:0007669"/>
    <property type="project" value="UniProtKB-KW"/>
</dbReference>
<dbReference type="Proteomes" id="UP001604336">
    <property type="component" value="Unassembled WGS sequence"/>
</dbReference>
<dbReference type="Pfam" id="PF24918">
    <property type="entry name" value="NET2A_C"/>
    <property type="match status" value="1"/>
</dbReference>